<feature type="compositionally biased region" description="Basic and acidic residues" evidence="1">
    <location>
        <begin position="61"/>
        <end position="71"/>
    </location>
</feature>
<protein>
    <recommendedName>
        <fullName evidence="4">CD2 antigen cytoplasmic tail-binding protein 2</fullName>
    </recommendedName>
</protein>
<dbReference type="Proteomes" id="UP001458880">
    <property type="component" value="Unassembled WGS sequence"/>
</dbReference>
<evidence type="ECO:0008006" key="4">
    <source>
        <dbReference type="Google" id="ProtNLM"/>
    </source>
</evidence>
<feature type="compositionally biased region" description="Acidic residues" evidence="1">
    <location>
        <begin position="72"/>
        <end position="97"/>
    </location>
</feature>
<dbReference type="EMBL" id="JASPKY010000038">
    <property type="protein sequence ID" value="KAK9746675.1"/>
    <property type="molecule type" value="Genomic_DNA"/>
</dbReference>
<keyword evidence="3" id="KW-1185">Reference proteome</keyword>
<dbReference type="PANTHER" id="PTHR13138:SF3">
    <property type="entry name" value="CD2 ANTIGEN CYTOPLASMIC TAIL-BINDING PROTEIN 2"/>
    <property type="match status" value="1"/>
</dbReference>
<organism evidence="2 3">
    <name type="scientific">Popillia japonica</name>
    <name type="common">Japanese beetle</name>
    <dbReference type="NCBI Taxonomy" id="7064"/>
    <lineage>
        <taxon>Eukaryota</taxon>
        <taxon>Metazoa</taxon>
        <taxon>Ecdysozoa</taxon>
        <taxon>Arthropoda</taxon>
        <taxon>Hexapoda</taxon>
        <taxon>Insecta</taxon>
        <taxon>Pterygota</taxon>
        <taxon>Neoptera</taxon>
        <taxon>Endopterygota</taxon>
        <taxon>Coleoptera</taxon>
        <taxon>Polyphaga</taxon>
        <taxon>Scarabaeiformia</taxon>
        <taxon>Scarabaeidae</taxon>
        <taxon>Rutelinae</taxon>
        <taxon>Popillia</taxon>
    </lineage>
</organism>
<feature type="region of interest" description="Disordered" evidence="1">
    <location>
        <begin position="260"/>
        <end position="295"/>
    </location>
</feature>
<proteinExistence type="predicted"/>
<evidence type="ECO:0000313" key="3">
    <source>
        <dbReference type="Proteomes" id="UP001458880"/>
    </source>
</evidence>
<dbReference type="PANTHER" id="PTHR13138">
    <property type="entry name" value="PROTEIN LIN1"/>
    <property type="match status" value="1"/>
</dbReference>
<accession>A0AAW1MIM4</accession>
<dbReference type="AlphaFoldDB" id="A0AAW1MIM4"/>
<comment type="caution">
    <text evidence="2">The sequence shown here is derived from an EMBL/GenBank/DDBJ whole genome shotgun (WGS) entry which is preliminary data.</text>
</comment>
<reference evidence="2 3" key="1">
    <citation type="journal article" date="2024" name="BMC Genomics">
        <title>De novo assembly and annotation of Popillia japonica's genome with initial clues to its potential as an invasive pest.</title>
        <authorList>
            <person name="Cucini C."/>
            <person name="Boschi S."/>
            <person name="Funari R."/>
            <person name="Cardaioli E."/>
            <person name="Iannotti N."/>
            <person name="Marturano G."/>
            <person name="Paoli F."/>
            <person name="Bruttini M."/>
            <person name="Carapelli A."/>
            <person name="Frati F."/>
            <person name="Nardi F."/>
        </authorList>
    </citation>
    <scope>NUCLEOTIDE SEQUENCE [LARGE SCALE GENOMIC DNA]</scope>
    <source>
        <strain evidence="2">DMR45628</strain>
    </source>
</reference>
<gene>
    <name evidence="2" type="ORF">QE152_g5972</name>
</gene>
<dbReference type="GO" id="GO:0005682">
    <property type="term" value="C:U5 snRNP"/>
    <property type="evidence" value="ECO:0007669"/>
    <property type="project" value="InterPro"/>
</dbReference>
<name>A0AAW1MIM4_POPJA</name>
<feature type="region of interest" description="Disordered" evidence="1">
    <location>
        <begin position="50"/>
        <end position="97"/>
    </location>
</feature>
<evidence type="ECO:0000313" key="2">
    <source>
        <dbReference type="EMBL" id="KAK9746675.1"/>
    </source>
</evidence>
<sequence>MFKRKFDDFASPNDVQRKNARLELFHRIFFQYKPKVAMFKRKFDDFASPNDVQRKNARRKAKDDTKKHSLDSDEEDYDDEEDNVLDENEIEGEEDGNIPEGEIRMTAFNMQEEMELGHFDKQGHFIWKNEKEVRDNWLDNIDWQQIKSNAKITDDSMKGLGEDSDDDDEIFDEIKTYKLIITYMKAGETISKALRRLGGNTEKLSSIERLKRKKAGTLNSNKEVTELTELADKILSNLGNMDVYQETYEEITLKIENHNKKNKSNKPAAEPELDMYSDNFSTEEKTKLGDTTAEEENVVSAPVKQLMWEFKWDQNKDTS</sequence>
<evidence type="ECO:0000256" key="1">
    <source>
        <dbReference type="SAM" id="MobiDB-lite"/>
    </source>
</evidence>
<dbReference type="InterPro" id="IPR039905">
    <property type="entry name" value="CD2BP2/Lin1"/>
</dbReference>